<sequence length="81" mass="9010">MPLDRSSVLVPATIRANAIVGAGAPTPFTSGRFVNGPPSLELHPRSSGEKRYSLQRKKSMTTEQSEKKEYLFIINNKIKYC</sequence>
<organism evidence="2 3">
    <name type="scientific">Necator americanus</name>
    <name type="common">Human hookworm</name>
    <dbReference type="NCBI Taxonomy" id="51031"/>
    <lineage>
        <taxon>Eukaryota</taxon>
        <taxon>Metazoa</taxon>
        <taxon>Ecdysozoa</taxon>
        <taxon>Nematoda</taxon>
        <taxon>Chromadorea</taxon>
        <taxon>Rhabditida</taxon>
        <taxon>Rhabditina</taxon>
        <taxon>Rhabditomorpha</taxon>
        <taxon>Strongyloidea</taxon>
        <taxon>Ancylostomatidae</taxon>
        <taxon>Bunostominae</taxon>
        <taxon>Necator</taxon>
    </lineage>
</organism>
<feature type="compositionally biased region" description="Basic and acidic residues" evidence="1">
    <location>
        <begin position="42"/>
        <end position="52"/>
    </location>
</feature>
<keyword evidence="3" id="KW-1185">Reference proteome</keyword>
<evidence type="ECO:0000313" key="2">
    <source>
        <dbReference type="EMBL" id="KAK6761141.1"/>
    </source>
</evidence>
<comment type="caution">
    <text evidence="2">The sequence shown here is derived from an EMBL/GenBank/DDBJ whole genome shotgun (WGS) entry which is preliminary data.</text>
</comment>
<reference evidence="2 3" key="1">
    <citation type="submission" date="2023-08" db="EMBL/GenBank/DDBJ databases">
        <title>A Necator americanus chromosomal reference genome.</title>
        <authorList>
            <person name="Ilik V."/>
            <person name="Petrzelkova K.J."/>
            <person name="Pardy F."/>
            <person name="Fuh T."/>
            <person name="Niatou-Singa F.S."/>
            <person name="Gouil Q."/>
            <person name="Baker L."/>
            <person name="Ritchie M.E."/>
            <person name="Jex A.R."/>
            <person name="Gazzola D."/>
            <person name="Li H."/>
            <person name="Toshio Fujiwara R."/>
            <person name="Zhan B."/>
            <person name="Aroian R.V."/>
            <person name="Pafco B."/>
            <person name="Schwarz E.M."/>
        </authorList>
    </citation>
    <scope>NUCLEOTIDE SEQUENCE [LARGE SCALE GENOMIC DNA]</scope>
    <source>
        <strain evidence="2 3">Aroian</strain>
        <tissue evidence="2">Whole animal</tissue>
    </source>
</reference>
<dbReference type="Proteomes" id="UP001303046">
    <property type="component" value="Unassembled WGS sequence"/>
</dbReference>
<dbReference type="EMBL" id="JAVFWL010000006">
    <property type="protein sequence ID" value="KAK6761141.1"/>
    <property type="molecule type" value="Genomic_DNA"/>
</dbReference>
<evidence type="ECO:0000313" key="3">
    <source>
        <dbReference type="Proteomes" id="UP001303046"/>
    </source>
</evidence>
<gene>
    <name evidence="2" type="primary">Necator_chrX.g22435</name>
    <name evidence="2" type="ORF">RB195_022272</name>
</gene>
<accession>A0ABR1EHA5</accession>
<evidence type="ECO:0000256" key="1">
    <source>
        <dbReference type="SAM" id="MobiDB-lite"/>
    </source>
</evidence>
<protein>
    <submittedName>
        <fullName evidence="2">Uncharacterized protein</fullName>
    </submittedName>
</protein>
<name>A0ABR1EHA5_NECAM</name>
<feature type="region of interest" description="Disordered" evidence="1">
    <location>
        <begin position="33"/>
        <end position="60"/>
    </location>
</feature>
<proteinExistence type="predicted"/>